<feature type="active site" description="Charge relay system" evidence="5">
    <location>
        <position position="247"/>
    </location>
</feature>
<keyword evidence="2 5" id="KW-0645">Protease</keyword>
<evidence type="ECO:0000256" key="7">
    <source>
        <dbReference type="SAM" id="MobiDB-lite"/>
    </source>
</evidence>
<feature type="compositionally biased region" description="Basic residues" evidence="7">
    <location>
        <begin position="645"/>
        <end position="695"/>
    </location>
</feature>
<dbReference type="PANTHER" id="PTHR43806">
    <property type="entry name" value="PEPTIDASE S8"/>
    <property type="match status" value="1"/>
</dbReference>
<dbReference type="PANTHER" id="PTHR43806:SF11">
    <property type="entry name" value="CEREVISIN-RELATED"/>
    <property type="match status" value="1"/>
</dbReference>
<protein>
    <submittedName>
        <fullName evidence="9">S8 family serine peptidase</fullName>
    </submittedName>
</protein>
<dbReference type="SUPFAM" id="SSF52743">
    <property type="entry name" value="Subtilisin-like"/>
    <property type="match status" value="1"/>
</dbReference>
<feature type="compositionally biased region" description="Low complexity" evidence="7">
    <location>
        <begin position="396"/>
        <end position="426"/>
    </location>
</feature>
<dbReference type="InterPro" id="IPR036852">
    <property type="entry name" value="Peptidase_S8/S53_dom_sf"/>
</dbReference>
<reference evidence="9 10" key="1">
    <citation type="submission" date="2023-12" db="EMBL/GenBank/DDBJ databases">
        <title>Blastococcus brunescens sp. nov., an actonobacterium isolated from sandstone collected in sahara desert.</title>
        <authorList>
            <person name="Gtari M."/>
            <person name="Ghodhbane F."/>
        </authorList>
    </citation>
    <scope>NUCLEOTIDE SEQUENCE [LARGE SCALE GENOMIC DNA]</scope>
    <source>
        <strain evidence="9 10">BMG 8361</strain>
    </source>
</reference>
<feature type="compositionally biased region" description="Low complexity" evidence="7">
    <location>
        <begin position="477"/>
        <end position="503"/>
    </location>
</feature>
<dbReference type="PROSITE" id="PS00138">
    <property type="entry name" value="SUBTILASE_SER"/>
    <property type="match status" value="1"/>
</dbReference>
<feature type="compositionally biased region" description="Basic and acidic residues" evidence="7">
    <location>
        <begin position="588"/>
        <end position="598"/>
    </location>
</feature>
<evidence type="ECO:0000256" key="4">
    <source>
        <dbReference type="ARBA" id="ARBA00022825"/>
    </source>
</evidence>
<dbReference type="InterPro" id="IPR050131">
    <property type="entry name" value="Peptidase_S8_subtilisin-like"/>
</dbReference>
<dbReference type="InterPro" id="IPR023827">
    <property type="entry name" value="Peptidase_S8_Asp-AS"/>
</dbReference>
<gene>
    <name evidence="9" type="ORF">U6N30_27050</name>
</gene>
<feature type="compositionally biased region" description="Basic residues" evidence="7">
    <location>
        <begin position="599"/>
        <end position="613"/>
    </location>
</feature>
<feature type="compositionally biased region" description="Basic residues" evidence="7">
    <location>
        <begin position="536"/>
        <end position="563"/>
    </location>
</feature>
<dbReference type="EMBL" id="CP141261">
    <property type="protein sequence ID" value="WRL63364.1"/>
    <property type="molecule type" value="Genomic_DNA"/>
</dbReference>
<evidence type="ECO:0000313" key="9">
    <source>
        <dbReference type="EMBL" id="WRL63364.1"/>
    </source>
</evidence>
<evidence type="ECO:0000256" key="6">
    <source>
        <dbReference type="RuleBase" id="RU003355"/>
    </source>
</evidence>
<dbReference type="PRINTS" id="PR00723">
    <property type="entry name" value="SUBTILISIN"/>
</dbReference>
<feature type="region of interest" description="Disordered" evidence="7">
    <location>
        <begin position="395"/>
        <end position="733"/>
    </location>
</feature>
<dbReference type="InterPro" id="IPR015500">
    <property type="entry name" value="Peptidase_S8_subtilisin-rel"/>
</dbReference>
<keyword evidence="3 5" id="KW-0378">Hydrolase</keyword>
<feature type="compositionally biased region" description="Low complexity" evidence="7">
    <location>
        <begin position="701"/>
        <end position="719"/>
    </location>
</feature>
<name>A0ABZ1B1Z0_9ACTN</name>
<evidence type="ECO:0000313" key="10">
    <source>
        <dbReference type="Proteomes" id="UP001324287"/>
    </source>
</evidence>
<dbReference type="InterPro" id="IPR023828">
    <property type="entry name" value="Peptidase_S8_Ser-AS"/>
</dbReference>
<feature type="active site" description="Charge relay system" evidence="5">
    <location>
        <position position="85"/>
    </location>
</feature>
<dbReference type="Pfam" id="PF00082">
    <property type="entry name" value="Peptidase_S8"/>
    <property type="match status" value="1"/>
</dbReference>
<proteinExistence type="inferred from homology"/>
<feature type="compositionally biased region" description="Low complexity" evidence="7">
    <location>
        <begin position="445"/>
        <end position="469"/>
    </location>
</feature>
<feature type="compositionally biased region" description="Basic residues" evidence="7">
    <location>
        <begin position="576"/>
        <end position="587"/>
    </location>
</feature>
<comment type="similarity">
    <text evidence="1 5 6">Belongs to the peptidase S8 family.</text>
</comment>
<feature type="compositionally biased region" description="Basic and acidic residues" evidence="7">
    <location>
        <begin position="617"/>
        <end position="642"/>
    </location>
</feature>
<feature type="domain" description="Peptidase S8/S53" evidence="8">
    <location>
        <begin position="20"/>
        <end position="280"/>
    </location>
</feature>
<evidence type="ECO:0000256" key="2">
    <source>
        <dbReference type="ARBA" id="ARBA00022670"/>
    </source>
</evidence>
<dbReference type="PROSITE" id="PS00136">
    <property type="entry name" value="SUBTILASE_ASP"/>
    <property type="match status" value="1"/>
</dbReference>
<evidence type="ECO:0000259" key="8">
    <source>
        <dbReference type="Pfam" id="PF00082"/>
    </source>
</evidence>
<sequence>MTPVVDADVDATDGWATGTGAGRIVAVVDSGFDSDHPELAASLWTNPDESCGSTDTDGNGLAGDCHGWNFYTNSADVDNGSLGTHGASVAGVIGGRAGNGVGTAGVAPEVTMMPLVIGGGDTVDVNLGARAIRYAVDHGADVITASWGGTFTGAPLQALKDAVAYAAAHDVVVVAAAGNDAMNRDTDIMYPASLPDPNVITVGNSTAGDTVSPSSAYGATNVDLFAPGHLVLTTWNDGGVRLVSGTSIAGPQVAAAYALYRAQMPAAGYAEVKQALLDDVDPLPAFSGKSVTGGRLTMSRLTGTPTESATYAFTSMTSPAGVVSPAIGVTGPTTAGHYSVVLGLGMEDGGTIWALSGKSVTLGGASVATDDAGDAVFPWAPCRVWTAWVSRPAWNSATAATSSRSRRSGTAARWAARTPPRCSWARPCRRRAPRVGPAARRRRATATARAPRPAGPRRPAAARPRPSRAGQHPALPGPGTTPDGSGSSPGSTPGSTPGTTPDSGDPDTTEPDSGTPSLPPSAPHPAVARRPAPAPRRGRRRARPPRTPPRRTPPRRTPPRARPRHDSSGRFDARHAGARQHALPRVRRLPDHLAQPERGRRRGRHRRHHRRPGPARGPDRAHRLDGHRHGGPGDDHPADLPRSRAGGRRLRRVGLRTGRPVHRAQQRAHLRVRRGHHAGRRDRRFPGRRHRRHPAREHGAGDPAPGGSDPGDSGSTPGTAPVVRTGPGGERLVSSAKFGRLGSIWSLDCSSSCSGVAI</sequence>
<dbReference type="InterPro" id="IPR000209">
    <property type="entry name" value="Peptidase_S8/S53_dom"/>
</dbReference>
<evidence type="ECO:0000256" key="5">
    <source>
        <dbReference type="PROSITE-ProRule" id="PRU01240"/>
    </source>
</evidence>
<evidence type="ECO:0000256" key="3">
    <source>
        <dbReference type="ARBA" id="ARBA00022801"/>
    </source>
</evidence>
<feature type="active site" description="Charge relay system" evidence="5">
    <location>
        <position position="29"/>
    </location>
</feature>
<keyword evidence="10" id="KW-1185">Reference proteome</keyword>
<feature type="compositionally biased region" description="Basic and acidic residues" evidence="7">
    <location>
        <begin position="564"/>
        <end position="575"/>
    </location>
</feature>
<dbReference type="PROSITE" id="PS51892">
    <property type="entry name" value="SUBTILASE"/>
    <property type="match status" value="1"/>
</dbReference>
<dbReference type="Gene3D" id="3.40.50.200">
    <property type="entry name" value="Peptidase S8/S53 domain"/>
    <property type="match status" value="1"/>
</dbReference>
<keyword evidence="4 5" id="KW-0720">Serine protease</keyword>
<evidence type="ECO:0000256" key="1">
    <source>
        <dbReference type="ARBA" id="ARBA00011073"/>
    </source>
</evidence>
<feature type="compositionally biased region" description="Basic residues" evidence="7">
    <location>
        <begin position="427"/>
        <end position="444"/>
    </location>
</feature>
<organism evidence="9 10">
    <name type="scientific">Blastococcus brunescens</name>
    <dbReference type="NCBI Taxonomy" id="1564165"/>
    <lineage>
        <taxon>Bacteria</taxon>
        <taxon>Bacillati</taxon>
        <taxon>Actinomycetota</taxon>
        <taxon>Actinomycetes</taxon>
        <taxon>Geodermatophilales</taxon>
        <taxon>Geodermatophilaceae</taxon>
        <taxon>Blastococcus</taxon>
    </lineage>
</organism>
<accession>A0ABZ1B1Z0</accession>
<dbReference type="Proteomes" id="UP001324287">
    <property type="component" value="Chromosome"/>
</dbReference>